<dbReference type="Pfam" id="PF01121">
    <property type="entry name" value="CoaE"/>
    <property type="match status" value="1"/>
</dbReference>
<dbReference type="NCBIfam" id="TIGR00152">
    <property type="entry name" value="dephospho-CoA kinase"/>
    <property type="match status" value="1"/>
</dbReference>
<comment type="function">
    <text evidence="3">Catalyzes the phosphorylation of the 3'-hydroxyl group of dephosphocoenzyme A to form coenzyme A.</text>
</comment>
<dbReference type="CDD" id="cd02022">
    <property type="entry name" value="DPCK"/>
    <property type="match status" value="1"/>
</dbReference>
<keyword evidence="3 5" id="KW-0418">Kinase</keyword>
<dbReference type="RefSeq" id="WP_022859220.1">
    <property type="nucleotide sequence ID" value="NZ_JGZB01000003.1"/>
</dbReference>
<keyword evidence="2 3" id="KW-0067">ATP-binding</keyword>
<dbReference type="HAMAP" id="MF_00376">
    <property type="entry name" value="Dephospho_CoA_kinase"/>
    <property type="match status" value="1"/>
</dbReference>
<keyword evidence="1 3" id="KW-0547">Nucleotide-binding</keyword>
<dbReference type="eggNOG" id="COG0237">
    <property type="taxonomic scope" value="Bacteria"/>
</dbReference>
<keyword evidence="3 5" id="KW-0808">Transferase</keyword>
<keyword evidence="6" id="KW-1185">Reference proteome</keyword>
<comment type="similarity">
    <text evidence="3">Belongs to the CoaE family.</text>
</comment>
<dbReference type="Proteomes" id="UP000029052">
    <property type="component" value="Unassembled WGS sequence"/>
</dbReference>
<keyword evidence="3" id="KW-0173">Coenzyme A biosynthesis</keyword>
<dbReference type="UniPathway" id="UPA00241">
    <property type="reaction ID" value="UER00356"/>
</dbReference>
<accession>A0A087BCK0</accession>
<dbReference type="AlphaFoldDB" id="A0A087BCK0"/>
<dbReference type="Gene3D" id="3.40.50.300">
    <property type="entry name" value="P-loop containing nucleotide triphosphate hydrolases"/>
    <property type="match status" value="1"/>
</dbReference>
<keyword evidence="3" id="KW-0963">Cytoplasm</keyword>
<sequence length="216" mass="24373">MRIGLTGGIAAGKSTVAARMKEDGAHVIDYDALAREVVKPHAPALERIAQEFGPDALNADGTLDRAWLARHVFATDADPHALERLNAIEHPYIYRAAEEQERQFLREYEQCANGRDKARQLVVVHDIPLLADVFNTIPFHFDHIVTVEADEATRVRRMMETRAMSEQQALDRIAHQASDQRRRAISDTLIDASQPMDAMLKQVDRIMAPWLGRQTD</sequence>
<name>A0A087BCK0_9BIFI</name>
<dbReference type="STRING" id="1692.BMAGN_0622"/>
<dbReference type="InterPro" id="IPR027417">
    <property type="entry name" value="P-loop_NTPase"/>
</dbReference>
<dbReference type="PANTHER" id="PTHR10695:SF46">
    <property type="entry name" value="BIFUNCTIONAL COENZYME A SYNTHASE-RELATED"/>
    <property type="match status" value="1"/>
</dbReference>
<dbReference type="PROSITE" id="PS51219">
    <property type="entry name" value="DPCK"/>
    <property type="match status" value="1"/>
</dbReference>
<dbReference type="GO" id="GO:0015937">
    <property type="term" value="P:coenzyme A biosynthetic process"/>
    <property type="evidence" value="ECO:0007669"/>
    <property type="project" value="UniProtKB-UniRule"/>
</dbReference>
<dbReference type="GO" id="GO:0004140">
    <property type="term" value="F:dephospho-CoA kinase activity"/>
    <property type="evidence" value="ECO:0007669"/>
    <property type="project" value="UniProtKB-UniRule"/>
</dbReference>
<feature type="binding site" evidence="3">
    <location>
        <begin position="10"/>
        <end position="15"/>
    </location>
    <ligand>
        <name>ATP</name>
        <dbReference type="ChEBI" id="CHEBI:30616"/>
    </ligand>
</feature>
<dbReference type="GO" id="GO:0005737">
    <property type="term" value="C:cytoplasm"/>
    <property type="evidence" value="ECO:0007669"/>
    <property type="project" value="UniProtKB-SubCell"/>
</dbReference>
<dbReference type="PANTHER" id="PTHR10695">
    <property type="entry name" value="DEPHOSPHO-COA KINASE-RELATED"/>
    <property type="match status" value="1"/>
</dbReference>
<dbReference type="SUPFAM" id="SSF52540">
    <property type="entry name" value="P-loop containing nucleoside triphosphate hydrolases"/>
    <property type="match status" value="1"/>
</dbReference>
<gene>
    <name evidence="3" type="primary">coaE</name>
    <name evidence="5" type="ORF">BMAGN_0622</name>
</gene>
<protein>
    <recommendedName>
        <fullName evidence="3 4">Dephospho-CoA kinase</fullName>
        <ecNumber evidence="3 4">2.7.1.24</ecNumber>
    </recommendedName>
    <alternativeName>
        <fullName evidence="3">Dephosphocoenzyme A kinase</fullName>
    </alternativeName>
</protein>
<evidence type="ECO:0000256" key="2">
    <source>
        <dbReference type="ARBA" id="ARBA00022840"/>
    </source>
</evidence>
<dbReference type="EMBL" id="JGZB01000003">
    <property type="protein sequence ID" value="KFI68750.1"/>
    <property type="molecule type" value="Genomic_DNA"/>
</dbReference>
<reference evidence="5 6" key="1">
    <citation type="submission" date="2014-03" db="EMBL/GenBank/DDBJ databases">
        <title>Genomics of Bifidobacteria.</title>
        <authorList>
            <person name="Ventura M."/>
            <person name="Milani C."/>
            <person name="Lugli G.A."/>
        </authorList>
    </citation>
    <scope>NUCLEOTIDE SEQUENCE [LARGE SCALE GENOMIC DNA]</scope>
    <source>
        <strain evidence="5 6">LMG 11591</strain>
    </source>
</reference>
<proteinExistence type="inferred from homology"/>
<dbReference type="InterPro" id="IPR001977">
    <property type="entry name" value="Depp_CoAkinase"/>
</dbReference>
<evidence type="ECO:0000256" key="1">
    <source>
        <dbReference type="ARBA" id="ARBA00022741"/>
    </source>
</evidence>
<organism evidence="5 6">
    <name type="scientific">Bifidobacterium magnum</name>
    <dbReference type="NCBI Taxonomy" id="1692"/>
    <lineage>
        <taxon>Bacteria</taxon>
        <taxon>Bacillati</taxon>
        <taxon>Actinomycetota</taxon>
        <taxon>Actinomycetes</taxon>
        <taxon>Bifidobacteriales</taxon>
        <taxon>Bifidobacteriaceae</taxon>
        <taxon>Bifidobacterium</taxon>
    </lineage>
</organism>
<comment type="pathway">
    <text evidence="3">Cofactor biosynthesis; coenzyme A biosynthesis; CoA from (R)-pantothenate: step 5/5.</text>
</comment>
<dbReference type="EC" id="2.7.1.24" evidence="3 4"/>
<evidence type="ECO:0000256" key="4">
    <source>
        <dbReference type="NCBIfam" id="TIGR00152"/>
    </source>
</evidence>
<evidence type="ECO:0000313" key="6">
    <source>
        <dbReference type="Proteomes" id="UP000029052"/>
    </source>
</evidence>
<evidence type="ECO:0000313" key="5">
    <source>
        <dbReference type="EMBL" id="KFI68750.1"/>
    </source>
</evidence>
<comment type="catalytic activity">
    <reaction evidence="3">
        <text>3'-dephospho-CoA + ATP = ADP + CoA + H(+)</text>
        <dbReference type="Rhea" id="RHEA:18245"/>
        <dbReference type="ChEBI" id="CHEBI:15378"/>
        <dbReference type="ChEBI" id="CHEBI:30616"/>
        <dbReference type="ChEBI" id="CHEBI:57287"/>
        <dbReference type="ChEBI" id="CHEBI:57328"/>
        <dbReference type="ChEBI" id="CHEBI:456216"/>
        <dbReference type="EC" id="2.7.1.24"/>
    </reaction>
</comment>
<comment type="caution">
    <text evidence="5">The sequence shown here is derived from an EMBL/GenBank/DDBJ whole genome shotgun (WGS) entry which is preliminary data.</text>
</comment>
<comment type="subcellular location">
    <subcellularLocation>
        <location evidence="3">Cytoplasm</location>
    </subcellularLocation>
</comment>
<evidence type="ECO:0000256" key="3">
    <source>
        <dbReference type="HAMAP-Rule" id="MF_00376"/>
    </source>
</evidence>
<dbReference type="GO" id="GO:0005524">
    <property type="term" value="F:ATP binding"/>
    <property type="evidence" value="ECO:0007669"/>
    <property type="project" value="UniProtKB-UniRule"/>
</dbReference>